<protein>
    <submittedName>
        <fullName evidence="2">Uncharacterized protein</fullName>
    </submittedName>
</protein>
<name>A0A150IQR2_9EURY</name>
<evidence type="ECO:0000313" key="2">
    <source>
        <dbReference type="EMBL" id="KYC46994.1"/>
    </source>
</evidence>
<evidence type="ECO:0000256" key="1">
    <source>
        <dbReference type="SAM" id="Phobius"/>
    </source>
</evidence>
<accession>A0A150IQR2</accession>
<proteinExistence type="predicted"/>
<keyword evidence="1" id="KW-0812">Transmembrane</keyword>
<feature type="transmembrane region" description="Helical" evidence="1">
    <location>
        <begin position="27"/>
        <end position="47"/>
    </location>
</feature>
<reference evidence="2 3" key="1">
    <citation type="journal article" date="2016" name="ISME J.">
        <title>Chasing the elusive Euryarchaeota class WSA2: genomes reveal a uniquely fastidious methyl-reducing methanogen.</title>
        <authorList>
            <person name="Nobu M.K."/>
            <person name="Narihiro T."/>
            <person name="Kuroda K."/>
            <person name="Mei R."/>
            <person name="Liu W.T."/>
        </authorList>
    </citation>
    <scope>NUCLEOTIDE SEQUENCE [LARGE SCALE GENOMIC DNA]</scope>
    <source>
        <strain evidence="2">U1lsi0528_Bin055</strain>
    </source>
</reference>
<comment type="caution">
    <text evidence="2">The sequence shown here is derived from an EMBL/GenBank/DDBJ whole genome shotgun (WGS) entry which is preliminary data.</text>
</comment>
<gene>
    <name evidence="2" type="ORF">AMQ22_02023</name>
</gene>
<sequence length="86" mass="9877">MRFVTLTEIQIENFAVDIASFEEETKLFAVMVVAVELVVVDFVVFFVALEEHFVLVVVEFVFSVLMLFLHLVTSLNPSKEYHQPPV</sequence>
<dbReference type="Proteomes" id="UP000075398">
    <property type="component" value="Unassembled WGS sequence"/>
</dbReference>
<evidence type="ECO:0000313" key="3">
    <source>
        <dbReference type="Proteomes" id="UP000075398"/>
    </source>
</evidence>
<dbReference type="EMBL" id="LNGC01000164">
    <property type="protein sequence ID" value="KYC46994.1"/>
    <property type="molecule type" value="Genomic_DNA"/>
</dbReference>
<organism evidence="2 3">
    <name type="scientific">Candidatus Methanofastidiosum methylothiophilum</name>
    <dbReference type="NCBI Taxonomy" id="1705564"/>
    <lineage>
        <taxon>Archaea</taxon>
        <taxon>Methanobacteriati</taxon>
        <taxon>Methanobacteriota</taxon>
        <taxon>Stenosarchaea group</taxon>
        <taxon>Candidatus Methanofastidiosia</taxon>
        <taxon>Candidatus Methanofastidiosales</taxon>
        <taxon>Candidatus Methanofastidiosaceae</taxon>
        <taxon>Candidatus Methanofastidiosum</taxon>
    </lineage>
</organism>
<dbReference type="AlphaFoldDB" id="A0A150IQR2"/>
<keyword evidence="1" id="KW-0472">Membrane</keyword>
<feature type="transmembrane region" description="Helical" evidence="1">
    <location>
        <begin position="53"/>
        <end position="72"/>
    </location>
</feature>
<keyword evidence="1" id="KW-1133">Transmembrane helix</keyword>